<evidence type="ECO:0000313" key="3">
    <source>
        <dbReference type="Proteomes" id="UP000801864"/>
    </source>
</evidence>
<dbReference type="Proteomes" id="UP000801864">
    <property type="component" value="Unassembled WGS sequence"/>
</dbReference>
<dbReference type="AlphaFoldDB" id="A0A9P5CDH8"/>
<accession>A0A9P5CDH8</accession>
<feature type="region of interest" description="Disordered" evidence="1">
    <location>
        <begin position="1"/>
        <end position="78"/>
    </location>
</feature>
<reference evidence="2 3" key="1">
    <citation type="submission" date="2018-06" db="EMBL/GenBank/DDBJ databases">
        <title>Genome analysis of cellulolytic fungus Trichoderma lentiforme CFAM-422.</title>
        <authorList>
            <person name="Steindorff A.S."/>
            <person name="Formighieri E.F."/>
            <person name="Midorikawa G.E.O."/>
            <person name="Tamietti M.S."/>
            <person name="Ramos E.Z."/>
            <person name="Silva A.S."/>
            <person name="Bon E.P.S."/>
            <person name="Mendes T.D."/>
            <person name="Damaso M.C.T."/>
            <person name="Favaro L.C.L."/>
        </authorList>
    </citation>
    <scope>NUCLEOTIDE SEQUENCE [LARGE SCALE GENOMIC DNA]</scope>
    <source>
        <strain evidence="2 3">CFAM-422</strain>
    </source>
</reference>
<proteinExistence type="predicted"/>
<evidence type="ECO:0000256" key="1">
    <source>
        <dbReference type="SAM" id="MobiDB-lite"/>
    </source>
</evidence>
<sequence>MKLKQSTEAANGSTGAQTQKQMKRLFPREKKKKATRRDEEKGNQKLGTDQGKMRCSYQGRPARPKGLSQDPELSTKPAECNLHPPSCELHLPGYPGRVAHLKCLSKAAAEDGRGSVPVLSVDAGQSLVRSGSVMASGTS</sequence>
<evidence type="ECO:0000313" key="2">
    <source>
        <dbReference type="EMBL" id="KAF3073425.1"/>
    </source>
</evidence>
<gene>
    <name evidence="2" type="ORF">CFAM422_003941</name>
</gene>
<protein>
    <submittedName>
        <fullName evidence="2">Uncharacterized protein</fullName>
    </submittedName>
</protein>
<name>A0A9P5CDH8_9HYPO</name>
<comment type="caution">
    <text evidence="2">The sequence shown here is derived from an EMBL/GenBank/DDBJ whole genome shotgun (WGS) entry which is preliminary data.</text>
</comment>
<organism evidence="2 3">
    <name type="scientific">Trichoderma lentiforme</name>
    <dbReference type="NCBI Taxonomy" id="1567552"/>
    <lineage>
        <taxon>Eukaryota</taxon>
        <taxon>Fungi</taxon>
        <taxon>Dikarya</taxon>
        <taxon>Ascomycota</taxon>
        <taxon>Pezizomycotina</taxon>
        <taxon>Sordariomycetes</taxon>
        <taxon>Hypocreomycetidae</taxon>
        <taxon>Hypocreales</taxon>
        <taxon>Hypocreaceae</taxon>
        <taxon>Trichoderma</taxon>
    </lineage>
</organism>
<dbReference type="EMBL" id="QLNT01000006">
    <property type="protein sequence ID" value="KAF3073425.1"/>
    <property type="molecule type" value="Genomic_DNA"/>
</dbReference>
<feature type="compositionally biased region" description="Polar residues" evidence="1">
    <location>
        <begin position="1"/>
        <end position="20"/>
    </location>
</feature>
<feature type="compositionally biased region" description="Basic residues" evidence="1">
    <location>
        <begin position="21"/>
        <end position="35"/>
    </location>
</feature>
<keyword evidence="3" id="KW-1185">Reference proteome</keyword>